<feature type="compositionally biased region" description="Acidic residues" evidence="9">
    <location>
        <begin position="194"/>
        <end position="214"/>
    </location>
</feature>
<evidence type="ECO:0000313" key="11">
    <source>
        <dbReference type="Proteomes" id="UP000290900"/>
    </source>
</evidence>
<dbReference type="GO" id="GO:0016592">
    <property type="term" value="C:mediator complex"/>
    <property type="evidence" value="ECO:0007669"/>
    <property type="project" value="InterPro"/>
</dbReference>
<dbReference type="EMBL" id="CAACVR010000011">
    <property type="protein sequence ID" value="VEU21203.1"/>
    <property type="molecule type" value="Genomic_DNA"/>
</dbReference>
<sequence length="240" mass="27648">MNTTKLYHNENTAIYTELSQFEDELQRLAASIQQYNPDPEIASEIVLTVDKMNSELEKIELLHEMRSNQIVKQNTENDQLNDNLRSILSTLSDCRQELDRLPKLSSTEVSKLEDLEKVVEEPDLDTTKQLLAYAMKLSKFSRIPRTFDGFLLPNNFVWPGDDNMRRGMLAMASMMPEKVVEAENGGAEDTKEEEKEEEEVNKEDQSDEEMEDEPASTRRRSDVNESEVMAGLDLFDEDEE</sequence>
<evidence type="ECO:0000256" key="9">
    <source>
        <dbReference type="SAM" id="MobiDB-lite"/>
    </source>
</evidence>
<dbReference type="Proteomes" id="UP000290900">
    <property type="component" value="Unassembled WGS sequence"/>
</dbReference>
<evidence type="ECO:0000313" key="10">
    <source>
        <dbReference type="EMBL" id="VEU21203.1"/>
    </source>
</evidence>
<dbReference type="InParanoid" id="A0A448YK25"/>
<dbReference type="AlphaFoldDB" id="A0A448YK25"/>
<reference evidence="10 11" key="1">
    <citation type="submission" date="2018-12" db="EMBL/GenBank/DDBJ databases">
        <authorList>
            <person name="Tiukova I."/>
            <person name="Dainat J."/>
        </authorList>
    </citation>
    <scope>NUCLEOTIDE SEQUENCE [LARGE SCALE GENOMIC DNA]</scope>
</reference>
<evidence type="ECO:0000256" key="2">
    <source>
        <dbReference type="ARBA" id="ARBA00009626"/>
    </source>
</evidence>
<comment type="subunit">
    <text evidence="8">Component of the Mediator complex.</text>
</comment>
<evidence type="ECO:0000256" key="7">
    <source>
        <dbReference type="ARBA" id="ARBA00031257"/>
    </source>
</evidence>
<dbReference type="OrthoDB" id="1929813at2759"/>
<evidence type="ECO:0000256" key="8">
    <source>
        <dbReference type="RuleBase" id="RU364141"/>
    </source>
</evidence>
<evidence type="ECO:0000256" key="5">
    <source>
        <dbReference type="ARBA" id="ARBA00023163"/>
    </source>
</evidence>
<accession>A0A448YK25</accession>
<dbReference type="GO" id="GO:0006357">
    <property type="term" value="P:regulation of transcription by RNA polymerase II"/>
    <property type="evidence" value="ECO:0007669"/>
    <property type="project" value="InterPro"/>
</dbReference>
<evidence type="ECO:0000256" key="1">
    <source>
        <dbReference type="ARBA" id="ARBA00004123"/>
    </source>
</evidence>
<organism evidence="10 11">
    <name type="scientific">Brettanomyces naardenensis</name>
    <name type="common">Yeast</name>
    <dbReference type="NCBI Taxonomy" id="13370"/>
    <lineage>
        <taxon>Eukaryota</taxon>
        <taxon>Fungi</taxon>
        <taxon>Dikarya</taxon>
        <taxon>Ascomycota</taxon>
        <taxon>Saccharomycotina</taxon>
        <taxon>Pichiomycetes</taxon>
        <taxon>Pichiales</taxon>
        <taxon>Pichiaceae</taxon>
        <taxon>Brettanomyces</taxon>
    </lineage>
</organism>
<gene>
    <name evidence="8" type="primary">MED4</name>
    <name evidence="10" type="ORF">BRENAR_LOCUS1938</name>
</gene>
<dbReference type="InterPro" id="IPR019258">
    <property type="entry name" value="Mediator_Med4"/>
</dbReference>
<evidence type="ECO:0000256" key="3">
    <source>
        <dbReference type="ARBA" id="ARBA00020629"/>
    </source>
</evidence>
<proteinExistence type="inferred from homology"/>
<feature type="region of interest" description="Disordered" evidence="9">
    <location>
        <begin position="181"/>
        <end position="240"/>
    </location>
</feature>
<keyword evidence="11" id="KW-1185">Reference proteome</keyword>
<dbReference type="FunCoup" id="A0A448YK25">
    <property type="interactions" value="275"/>
</dbReference>
<keyword evidence="8" id="KW-0010">Activator</keyword>
<keyword evidence="4 8" id="KW-0805">Transcription regulation</keyword>
<protein>
    <recommendedName>
        <fullName evidence="3 8">Mediator of RNA polymerase II transcription subunit 4</fullName>
    </recommendedName>
    <alternativeName>
        <fullName evidence="7 8">Mediator complex subunit 4</fullName>
    </alternativeName>
</protein>
<name>A0A448YK25_BRENA</name>
<dbReference type="GO" id="GO:0003712">
    <property type="term" value="F:transcription coregulator activity"/>
    <property type="evidence" value="ECO:0007669"/>
    <property type="project" value="InterPro"/>
</dbReference>
<comment type="similarity">
    <text evidence="2 8">Belongs to the Mediator complex subunit 4 family.</text>
</comment>
<keyword evidence="5 8" id="KW-0804">Transcription</keyword>
<comment type="function">
    <text evidence="8">Component of the Mediator complex, a coactivator involved in the regulated transcription of nearly all RNA polymerase II-dependent genes. Mediator functions as a bridge to convey information from gene-specific regulatory proteins to the basal RNA polymerase II transcription machinery. Mediator is recruited to promoters by direct interactions with regulatory proteins and serves as a scaffold for the assembly of a functional preinitiation complex with RNA polymerase II and the general transcription factors.</text>
</comment>
<evidence type="ECO:0000256" key="6">
    <source>
        <dbReference type="ARBA" id="ARBA00023242"/>
    </source>
</evidence>
<comment type="subcellular location">
    <subcellularLocation>
        <location evidence="1 8">Nucleus</location>
    </subcellularLocation>
</comment>
<keyword evidence="6 8" id="KW-0539">Nucleus</keyword>
<evidence type="ECO:0000256" key="4">
    <source>
        <dbReference type="ARBA" id="ARBA00023015"/>
    </source>
</evidence>
<dbReference type="Pfam" id="PF10018">
    <property type="entry name" value="Med4"/>
    <property type="match status" value="1"/>
</dbReference>